<dbReference type="Gene3D" id="3.30.590.10">
    <property type="entry name" value="Glutamine synthetase/guanido kinase, catalytic domain"/>
    <property type="match status" value="1"/>
</dbReference>
<feature type="domain" description="GS beta-grasp" evidence="18">
    <location>
        <begin position="16"/>
        <end position="100"/>
    </location>
</feature>
<evidence type="ECO:0000256" key="17">
    <source>
        <dbReference type="RuleBase" id="RU004356"/>
    </source>
</evidence>
<reference evidence="22 23" key="1">
    <citation type="journal article" date="2018" name="Syst. Appl. Microbiol.">
        <title>Corynebacterium heidelbergense sp. nov., isolated from the preen glands of Egyptian geese (Alopochen aegyptiacus).</title>
        <authorList>
            <person name="Braun M.S."/>
            <person name="Wang E."/>
            <person name="Zimmermann S."/>
            <person name="Wink M."/>
        </authorList>
    </citation>
    <scope>NUCLEOTIDE SEQUENCE [LARGE SCALE GENOMIC DNA]</scope>
    <source>
        <strain evidence="20 23">647</strain>
        <strain evidence="21 22">DSM 104638</strain>
    </source>
</reference>
<feature type="binding site" evidence="12">
    <location>
        <begin position="278"/>
        <end position="280"/>
    </location>
    <ligand>
        <name>ATP</name>
        <dbReference type="ChEBI" id="CHEBI:30616"/>
    </ligand>
</feature>
<dbReference type="PROSITE" id="PS51987">
    <property type="entry name" value="GS_CATALYTIC"/>
    <property type="match status" value="1"/>
</dbReference>
<dbReference type="GO" id="GO:0019740">
    <property type="term" value="P:nitrogen utilization"/>
    <property type="evidence" value="ECO:0007669"/>
    <property type="project" value="TreeGrafter"/>
</dbReference>
<comment type="catalytic activity">
    <reaction evidence="10 17">
        <text>L-glutamate + NH4(+) + ATP = L-glutamine + ADP + phosphate + H(+)</text>
        <dbReference type="Rhea" id="RHEA:16169"/>
        <dbReference type="ChEBI" id="CHEBI:15378"/>
        <dbReference type="ChEBI" id="CHEBI:28938"/>
        <dbReference type="ChEBI" id="CHEBI:29985"/>
        <dbReference type="ChEBI" id="CHEBI:30616"/>
        <dbReference type="ChEBI" id="CHEBI:43474"/>
        <dbReference type="ChEBI" id="CHEBI:58359"/>
        <dbReference type="ChEBI" id="CHEBI:456216"/>
        <dbReference type="EC" id="6.3.1.2"/>
    </reaction>
</comment>
<evidence type="ECO:0000256" key="6">
    <source>
        <dbReference type="ARBA" id="ARBA00022490"/>
    </source>
</evidence>
<evidence type="ECO:0000256" key="3">
    <source>
        <dbReference type="ARBA" id="ARBA00011354"/>
    </source>
</evidence>
<feature type="binding site" evidence="11">
    <location>
        <begin position="271"/>
        <end position="272"/>
    </location>
    <ligand>
        <name>L-glutamate</name>
        <dbReference type="ChEBI" id="CHEBI:29985"/>
    </ligand>
</feature>
<dbReference type="PROSITE" id="PS00181">
    <property type="entry name" value="GLNA_ATP"/>
    <property type="match status" value="1"/>
</dbReference>
<dbReference type="SUPFAM" id="SSF55931">
    <property type="entry name" value="Glutamine synthetase/guanido kinase"/>
    <property type="match status" value="1"/>
</dbReference>
<evidence type="ECO:0000256" key="16">
    <source>
        <dbReference type="RuleBase" id="RU000384"/>
    </source>
</evidence>
<keyword evidence="9 12" id="KW-0067">ATP-binding</keyword>
<dbReference type="GO" id="GO:0005737">
    <property type="term" value="C:cytoplasm"/>
    <property type="evidence" value="ECO:0007669"/>
    <property type="project" value="UniProtKB-SubCell"/>
</dbReference>
<dbReference type="PROSITE" id="PS00180">
    <property type="entry name" value="GLNA_1"/>
    <property type="match status" value="1"/>
</dbReference>
<comment type="caution">
    <text evidence="21">The sequence shown here is derived from an EMBL/GenBank/DDBJ whole genome shotgun (WGS) entry which is preliminary data.</text>
</comment>
<evidence type="ECO:0000313" key="20">
    <source>
        <dbReference type="EMBL" id="RAV32759.1"/>
    </source>
</evidence>
<dbReference type="InterPro" id="IPR036651">
    <property type="entry name" value="Gln_synt_N_sf"/>
</dbReference>
<organism evidence="21 22">
    <name type="scientific">Corynebacterium heidelbergense</name>
    <dbReference type="NCBI Taxonomy" id="2055947"/>
    <lineage>
        <taxon>Bacteria</taxon>
        <taxon>Bacillati</taxon>
        <taxon>Actinomycetota</taxon>
        <taxon>Actinomycetes</taxon>
        <taxon>Mycobacteriales</taxon>
        <taxon>Corynebacteriaceae</taxon>
        <taxon>Corynebacterium</taxon>
    </lineage>
</organism>
<evidence type="ECO:0000259" key="18">
    <source>
        <dbReference type="PROSITE" id="PS51986"/>
    </source>
</evidence>
<protein>
    <recommendedName>
        <fullName evidence="5 17">Glutamine synthetase</fullName>
        <ecNumber evidence="4 17">6.3.1.2</ecNumber>
    </recommendedName>
</protein>
<evidence type="ECO:0000256" key="12">
    <source>
        <dbReference type="PIRSR" id="PIRSR604809-2"/>
    </source>
</evidence>
<feature type="binding site" evidence="13">
    <location>
        <position position="135"/>
    </location>
    <ligand>
        <name>Mg(2+)</name>
        <dbReference type="ChEBI" id="CHEBI:18420"/>
        <label>2</label>
    </ligand>
</feature>
<dbReference type="GO" id="GO:0046872">
    <property type="term" value="F:metal ion binding"/>
    <property type="evidence" value="ECO:0007669"/>
    <property type="project" value="UniProtKB-KW"/>
</dbReference>
<keyword evidence="13" id="KW-0479">Metal-binding</keyword>
<dbReference type="EC" id="6.3.1.2" evidence="4 17"/>
<evidence type="ECO:0000256" key="13">
    <source>
        <dbReference type="PIRSR" id="PIRSR604809-3"/>
    </source>
</evidence>
<dbReference type="Pfam" id="PF00120">
    <property type="entry name" value="Gln-synt_C"/>
    <property type="match status" value="1"/>
</dbReference>
<accession>A0A364VD43</accession>
<dbReference type="NCBIfam" id="TIGR00653">
    <property type="entry name" value="GlnA"/>
    <property type="match status" value="1"/>
</dbReference>
<dbReference type="Proteomes" id="UP000251577">
    <property type="component" value="Unassembled WGS sequence"/>
</dbReference>
<evidence type="ECO:0000256" key="7">
    <source>
        <dbReference type="ARBA" id="ARBA00022598"/>
    </source>
</evidence>
<dbReference type="InterPro" id="IPR008146">
    <property type="entry name" value="Gln_synth_cat_dom"/>
</dbReference>
<comment type="subcellular location">
    <subcellularLocation>
        <location evidence="1">Cytoplasm</location>
    </subcellularLocation>
</comment>
<proteinExistence type="inferred from homology"/>
<dbReference type="Proteomes" id="UP000251047">
    <property type="component" value="Unassembled WGS sequence"/>
</dbReference>
<sequence>MAFNSPEDVVKFIKDEDVEFVDVRFTDVPGIEQHFTVPASAFDEDAVEEGLAFDGSSVRGFTTIEESDMNLLPDLATAKIDPFRKAKTLNVKFFVHDPFTREPFSRDPRNVARKAEEYLASTGVADTCFFGPEAEFYLFDSVNYSTDMNQAYYHVDSVEGWWNRGKAENPDGSTNLGYKTRVKGGYFPVAPYDHYQDLRDEMCKNLANAGFDLERAHHEVGTGGQQEINYKFNTLLHAADDLQTFKYIIKNTAWNAGKAATFMAKPLSGDNGSGMHCHQSLWKDGSPLFYDESGYGGLSDMARYYIGGILEHAGAVLAFTNPTLNSYHRLVPGFEAPINLVYSQRNRSAAVRIPITGANAKAKRLEFRAPDPTGNPYFGFAAMMLAGLDGIKNRIEPHEPVDKDLYELPPEEAKNIPQAPTSLEASLKALEEDHEFLTEGGVFTDDLVETYISYKFNNEIAPNRLRPTPQEFELYFDC</sequence>
<comment type="similarity">
    <text evidence="2 15 16">Belongs to the glutamine synthetase family.</text>
</comment>
<feature type="binding site" evidence="11">
    <location>
        <position position="347"/>
    </location>
    <ligand>
        <name>L-glutamate</name>
        <dbReference type="ChEBI" id="CHEBI:29985"/>
    </ligand>
</feature>
<evidence type="ECO:0000313" key="23">
    <source>
        <dbReference type="Proteomes" id="UP000251577"/>
    </source>
</evidence>
<comment type="subunit">
    <text evidence="3">Oligomer of 12 subunits arranged in the form of two hexagons.</text>
</comment>
<evidence type="ECO:0000256" key="10">
    <source>
        <dbReference type="ARBA" id="ARBA00049436"/>
    </source>
</evidence>
<feature type="binding site" evidence="11">
    <location>
        <position position="329"/>
    </location>
    <ligand>
        <name>L-glutamate</name>
        <dbReference type="ChEBI" id="CHEBI:29985"/>
    </ligand>
</feature>
<dbReference type="OrthoDB" id="9807095at2"/>
<dbReference type="Pfam" id="PF03951">
    <property type="entry name" value="Gln-synt_N"/>
    <property type="match status" value="1"/>
</dbReference>
<evidence type="ECO:0000313" key="22">
    <source>
        <dbReference type="Proteomes" id="UP000251047"/>
    </source>
</evidence>
<dbReference type="GO" id="GO:0004356">
    <property type="term" value="F:glutamine synthetase activity"/>
    <property type="evidence" value="ECO:0007669"/>
    <property type="project" value="UniProtKB-EC"/>
</dbReference>
<feature type="domain" description="GS catalytic" evidence="19">
    <location>
        <begin position="108"/>
        <end position="478"/>
    </location>
</feature>
<evidence type="ECO:0000256" key="4">
    <source>
        <dbReference type="ARBA" id="ARBA00012937"/>
    </source>
</evidence>
<feature type="binding site" evidence="13">
    <location>
        <position position="133"/>
    </location>
    <ligand>
        <name>Mg(2+)</name>
        <dbReference type="ChEBI" id="CHEBI:18420"/>
        <label>1</label>
    </ligand>
</feature>
<comment type="cofactor">
    <cofactor evidence="13">
        <name>Mg(2+)</name>
        <dbReference type="ChEBI" id="CHEBI:18420"/>
    </cofactor>
    <text evidence="13">Binds 2 Mg(2+) ions per subunit.</text>
</comment>
<evidence type="ECO:0000256" key="11">
    <source>
        <dbReference type="PIRSR" id="PIRSR604809-1"/>
    </source>
</evidence>
<dbReference type="GO" id="GO:0016020">
    <property type="term" value="C:membrane"/>
    <property type="evidence" value="ECO:0007669"/>
    <property type="project" value="TreeGrafter"/>
</dbReference>
<feature type="modified residue" description="O-AMP-tyrosine" evidence="14">
    <location>
        <position position="406"/>
    </location>
</feature>
<dbReference type="GO" id="GO:0005524">
    <property type="term" value="F:ATP binding"/>
    <property type="evidence" value="ECO:0007669"/>
    <property type="project" value="UniProtKB-KW"/>
</dbReference>
<keyword evidence="6" id="KW-0963">Cytoplasm</keyword>
<dbReference type="Gene3D" id="3.10.20.70">
    <property type="entry name" value="Glutamine synthetase, N-terminal domain"/>
    <property type="match status" value="1"/>
</dbReference>
<dbReference type="InterPro" id="IPR008147">
    <property type="entry name" value="Gln_synt_N"/>
</dbReference>
<evidence type="ECO:0000256" key="14">
    <source>
        <dbReference type="PIRSR" id="PIRSR604809-50"/>
    </source>
</evidence>
<feature type="binding site" evidence="11">
    <location>
        <position position="368"/>
    </location>
    <ligand>
        <name>L-glutamate</name>
        <dbReference type="ChEBI" id="CHEBI:29985"/>
    </ligand>
</feature>
<feature type="binding site" evidence="13">
    <location>
        <position position="366"/>
    </location>
    <ligand>
        <name>Mg(2+)</name>
        <dbReference type="ChEBI" id="CHEBI:18420"/>
        <label>1</label>
    </ligand>
</feature>
<feature type="binding site" evidence="13">
    <location>
        <position position="227"/>
    </location>
    <ligand>
        <name>Mg(2+)</name>
        <dbReference type="ChEBI" id="CHEBI:18420"/>
        <label>2</label>
    </ligand>
</feature>
<evidence type="ECO:0000256" key="9">
    <source>
        <dbReference type="ARBA" id="ARBA00022840"/>
    </source>
</evidence>
<keyword evidence="14" id="KW-0597">Phosphoprotein</keyword>
<dbReference type="GO" id="GO:0006542">
    <property type="term" value="P:glutamine biosynthetic process"/>
    <property type="evidence" value="ECO:0007669"/>
    <property type="project" value="InterPro"/>
</dbReference>
<keyword evidence="23" id="KW-1185">Reference proteome</keyword>
<feature type="binding site" evidence="11">
    <location>
        <position position="335"/>
    </location>
    <ligand>
        <name>L-glutamate</name>
        <dbReference type="ChEBI" id="CHEBI:29985"/>
    </ligand>
</feature>
<dbReference type="InterPro" id="IPR027302">
    <property type="entry name" value="Gln_synth_N_conserv_site"/>
</dbReference>
<dbReference type="EMBL" id="PHQP01000011">
    <property type="protein sequence ID" value="RAV34557.1"/>
    <property type="molecule type" value="Genomic_DNA"/>
</dbReference>
<gene>
    <name evidence="21" type="primary">glnA</name>
    <name evidence="21" type="ORF">CWC39_02535</name>
    <name evidence="20" type="ORF">DLJ54_01995</name>
</gene>
<dbReference type="AlphaFoldDB" id="A0A364VD43"/>
<feature type="binding site" evidence="13">
    <location>
        <position position="219"/>
    </location>
    <ligand>
        <name>Mg(2+)</name>
        <dbReference type="ChEBI" id="CHEBI:18420"/>
        <label>2</label>
    </ligand>
</feature>
<keyword evidence="13" id="KW-0460">Magnesium</keyword>
<evidence type="ECO:0000313" key="21">
    <source>
        <dbReference type="EMBL" id="RAV34557.1"/>
    </source>
</evidence>
<evidence type="ECO:0000256" key="1">
    <source>
        <dbReference type="ARBA" id="ARBA00004496"/>
    </source>
</evidence>
<dbReference type="InterPro" id="IPR004809">
    <property type="entry name" value="Gln_synth_I"/>
</dbReference>
<feature type="binding site" evidence="12">
    <location>
        <position position="361"/>
    </location>
    <ligand>
        <name>ATP</name>
        <dbReference type="ChEBI" id="CHEBI:30616"/>
    </ligand>
</feature>
<dbReference type="RefSeq" id="WP_112768951.1">
    <property type="nucleotide sequence ID" value="NZ_CP063191.1"/>
</dbReference>
<feature type="binding site" evidence="12">
    <location>
        <position position="214"/>
    </location>
    <ligand>
        <name>ATP</name>
        <dbReference type="ChEBI" id="CHEBI:30616"/>
    </ligand>
</feature>
<keyword evidence="8 12" id="KW-0547">Nucleotide-binding</keyword>
<dbReference type="PANTHER" id="PTHR43407">
    <property type="entry name" value="GLUTAMINE SYNTHETASE"/>
    <property type="match status" value="1"/>
</dbReference>
<name>A0A364VD43_9CORY</name>
<dbReference type="EMBL" id="QHCV01000011">
    <property type="protein sequence ID" value="RAV32759.1"/>
    <property type="molecule type" value="Genomic_DNA"/>
</dbReference>
<keyword evidence="7 17" id="KW-0436">Ligase</keyword>
<evidence type="ECO:0000256" key="2">
    <source>
        <dbReference type="ARBA" id="ARBA00009897"/>
    </source>
</evidence>
<dbReference type="PROSITE" id="PS51986">
    <property type="entry name" value="GS_BETA_GRASP"/>
    <property type="match status" value="1"/>
</dbReference>
<feature type="binding site" evidence="12">
    <location>
        <begin position="230"/>
        <end position="232"/>
    </location>
    <ligand>
        <name>ATP</name>
        <dbReference type="ChEBI" id="CHEBI:30616"/>
    </ligand>
</feature>
<evidence type="ECO:0000259" key="19">
    <source>
        <dbReference type="PROSITE" id="PS51987"/>
    </source>
</evidence>
<feature type="binding site" evidence="13">
    <location>
        <position position="276"/>
    </location>
    <ligand>
        <name>Mg(2+)</name>
        <dbReference type="ChEBI" id="CHEBI:18420"/>
        <label>1</label>
    </ligand>
</feature>
<dbReference type="PANTHER" id="PTHR43407:SF1">
    <property type="entry name" value="LENGSIN"/>
    <property type="match status" value="1"/>
</dbReference>
<feature type="binding site" evidence="12">
    <location>
        <position position="347"/>
    </location>
    <ligand>
        <name>ATP</name>
        <dbReference type="ChEBI" id="CHEBI:30616"/>
    </ligand>
</feature>
<dbReference type="FunFam" id="3.30.590.10:FF:000001">
    <property type="entry name" value="Glutamine synthetase"/>
    <property type="match status" value="1"/>
</dbReference>
<dbReference type="InterPro" id="IPR014746">
    <property type="entry name" value="Gln_synth/guanido_kin_cat_dom"/>
</dbReference>
<evidence type="ECO:0000256" key="15">
    <source>
        <dbReference type="PROSITE-ProRule" id="PRU01330"/>
    </source>
</evidence>
<evidence type="ECO:0000256" key="8">
    <source>
        <dbReference type="ARBA" id="ARBA00022741"/>
    </source>
</evidence>
<dbReference type="SMART" id="SM01230">
    <property type="entry name" value="Gln-synt_C"/>
    <property type="match status" value="1"/>
</dbReference>
<evidence type="ECO:0000256" key="5">
    <source>
        <dbReference type="ARBA" id="ARBA00021364"/>
    </source>
</evidence>
<dbReference type="InterPro" id="IPR027303">
    <property type="entry name" value="Gln_synth_gly_rich_site"/>
</dbReference>
<dbReference type="SUPFAM" id="SSF54368">
    <property type="entry name" value="Glutamine synthetase, N-terminal domain"/>
    <property type="match status" value="1"/>
</dbReference>